<proteinExistence type="predicted"/>
<dbReference type="HOGENOM" id="CLU_2977874_0_0_6"/>
<dbReference type="Proteomes" id="UP000002964">
    <property type="component" value="Unassembled WGS sequence"/>
</dbReference>
<evidence type="ECO:0000313" key="2">
    <source>
        <dbReference type="Proteomes" id="UP000002964"/>
    </source>
</evidence>
<dbReference type="AlphaFoldDB" id="H8Z891"/>
<evidence type="ECO:0008006" key="3">
    <source>
        <dbReference type="Google" id="ProtNLM"/>
    </source>
</evidence>
<reference evidence="2" key="1">
    <citation type="submission" date="2011-06" db="EMBL/GenBank/DDBJ databases">
        <authorList>
            <consortium name="US DOE Joint Genome Institute (JGI-PGF)"/>
            <person name="Lucas S."/>
            <person name="Han J."/>
            <person name="Lapidus A."/>
            <person name="Cheng J.-F."/>
            <person name="Goodwin L."/>
            <person name="Pitluck S."/>
            <person name="Peters L."/>
            <person name="Land M.L."/>
            <person name="Hauser L."/>
            <person name="Vogl K."/>
            <person name="Liu Z."/>
            <person name="Overmann J."/>
            <person name="Frigaard N.-U."/>
            <person name="Bryant D.A."/>
            <person name="Woyke T.J."/>
        </authorList>
    </citation>
    <scope>NUCLEOTIDE SEQUENCE [LARGE SCALE GENOMIC DNA]</scope>
    <source>
        <strain evidence="2">970</strain>
    </source>
</reference>
<evidence type="ECO:0000313" key="1">
    <source>
        <dbReference type="EMBL" id="EIC21040.1"/>
    </source>
</evidence>
<reference evidence="1 2" key="2">
    <citation type="submission" date="2011-11" db="EMBL/GenBank/DDBJ databases">
        <authorList>
            <consortium name="US DOE Joint Genome Institute"/>
            <person name="Lucas S."/>
            <person name="Han J."/>
            <person name="Lapidus A."/>
            <person name="Cheng J.-F."/>
            <person name="Goodwin L."/>
            <person name="Pitluck S."/>
            <person name="Peters L."/>
            <person name="Ovchinnikova G."/>
            <person name="Zhang X."/>
            <person name="Detter J.C."/>
            <person name="Han C."/>
            <person name="Tapia R."/>
            <person name="Land M."/>
            <person name="Hauser L."/>
            <person name="Kyrpides N."/>
            <person name="Ivanova N."/>
            <person name="Pagani I."/>
            <person name="Vogl K."/>
            <person name="Liu Z."/>
            <person name="Overmann J."/>
            <person name="Frigaard N.-U."/>
            <person name="Bryant D."/>
            <person name="Woyke T."/>
        </authorList>
    </citation>
    <scope>NUCLEOTIDE SEQUENCE [LARGE SCALE GENOMIC DNA]</scope>
    <source>
        <strain evidence="1 2">970</strain>
    </source>
</reference>
<organism evidence="1 2">
    <name type="scientific">Thiorhodovibrio frisius</name>
    <dbReference type="NCBI Taxonomy" id="631362"/>
    <lineage>
        <taxon>Bacteria</taxon>
        <taxon>Pseudomonadati</taxon>
        <taxon>Pseudomonadota</taxon>
        <taxon>Gammaproteobacteria</taxon>
        <taxon>Chromatiales</taxon>
        <taxon>Chromatiaceae</taxon>
        <taxon>Thiorhodovibrio</taxon>
    </lineage>
</organism>
<dbReference type="EMBL" id="JH603170">
    <property type="protein sequence ID" value="EIC21040.1"/>
    <property type="molecule type" value="Genomic_DNA"/>
</dbReference>
<gene>
    <name evidence="1" type="ORF">Thi970DRAFT_04722</name>
</gene>
<name>H8Z891_9GAMM</name>
<keyword evidence="2" id="KW-1185">Reference proteome</keyword>
<protein>
    <recommendedName>
        <fullName evidence="3">PIN domain-containing protein</fullName>
    </recommendedName>
</protein>
<sequence>MRRAYLDTCIVIYPLTSAGGQPKMEKAVKRGLLALSVSLSAGNCGPPRFGSVEPAGYW</sequence>
<accession>H8Z891</accession>
<dbReference type="STRING" id="631362.Thi970DRAFT_04722"/>